<reference evidence="5 6" key="1">
    <citation type="submission" date="2020-06" db="EMBL/GenBank/DDBJ databases">
        <title>Rhizobium sp.nov. isolated from the tomato plant.</title>
        <authorList>
            <person name="Thin K.K."/>
            <person name="Zhang X."/>
            <person name="He S."/>
        </authorList>
    </citation>
    <scope>NUCLEOTIDE SEQUENCE [LARGE SCALE GENOMIC DNA]</scope>
    <source>
        <strain evidence="5 6">DBTS2</strain>
    </source>
</reference>
<evidence type="ECO:0000256" key="2">
    <source>
        <dbReference type="ARBA" id="ARBA00022801"/>
    </source>
</evidence>
<keyword evidence="3 4" id="KW-0546">Nucleotide metabolism</keyword>
<protein>
    <recommendedName>
        <fullName evidence="4">7-methyl-GTP pyrophosphatase</fullName>
        <shortName evidence="4">m(7)GTP pyrophosphatase</shortName>
        <ecNumber evidence="4">3.6.1.-</ecNumber>
    </recommendedName>
</protein>
<evidence type="ECO:0000256" key="1">
    <source>
        <dbReference type="ARBA" id="ARBA00001968"/>
    </source>
</evidence>
<proteinExistence type="inferred from homology"/>
<feature type="site" description="Important for substrate specificity" evidence="4">
    <location>
        <position position="166"/>
    </location>
</feature>
<feature type="active site" description="Proton acceptor" evidence="4">
    <location>
        <position position="80"/>
    </location>
</feature>
<organism evidence="5 6">
    <name type="scientific">Mycoplana rhizolycopersici</name>
    <dbReference type="NCBI Taxonomy" id="2746702"/>
    <lineage>
        <taxon>Bacteria</taxon>
        <taxon>Pseudomonadati</taxon>
        <taxon>Pseudomonadota</taxon>
        <taxon>Alphaproteobacteria</taxon>
        <taxon>Hyphomicrobiales</taxon>
        <taxon>Rhizobiaceae</taxon>
        <taxon>Mycoplana</taxon>
    </lineage>
</organism>
<dbReference type="InterPro" id="IPR003697">
    <property type="entry name" value="Maf-like"/>
</dbReference>
<comment type="similarity">
    <text evidence="4">Belongs to the Maf family. YceF subfamily.</text>
</comment>
<accession>A0ABX2Q8L5</accession>
<dbReference type="InterPro" id="IPR029001">
    <property type="entry name" value="ITPase-like_fam"/>
</dbReference>
<dbReference type="PANTHER" id="PTHR43213:SF5">
    <property type="entry name" value="BIFUNCTIONAL DTTP_UTP PYROPHOSPHATASE_METHYLTRANSFERASE PROTEIN-RELATED"/>
    <property type="match status" value="1"/>
</dbReference>
<dbReference type="SUPFAM" id="SSF52972">
    <property type="entry name" value="ITPase-like"/>
    <property type="match status" value="1"/>
</dbReference>
<evidence type="ECO:0000256" key="3">
    <source>
        <dbReference type="ARBA" id="ARBA00023080"/>
    </source>
</evidence>
<dbReference type="PANTHER" id="PTHR43213">
    <property type="entry name" value="BIFUNCTIONAL DTTP/UTP PYROPHOSPHATASE/METHYLTRANSFERASE PROTEIN-RELATED"/>
    <property type="match status" value="1"/>
</dbReference>
<evidence type="ECO:0000313" key="5">
    <source>
        <dbReference type="EMBL" id="NVP54051.1"/>
    </source>
</evidence>
<dbReference type="Pfam" id="PF02545">
    <property type="entry name" value="Maf"/>
    <property type="match status" value="1"/>
</dbReference>
<comment type="function">
    <text evidence="4">Nucleoside triphosphate pyrophosphatase that hydrolyzes 7-methyl-GTP (m(7)GTP). May have a dual role in cell division arrest and in preventing the incorporation of modified nucleotides into cellular nucleic acids.</text>
</comment>
<dbReference type="Proteomes" id="UP000659172">
    <property type="component" value="Unassembled WGS sequence"/>
</dbReference>
<evidence type="ECO:0000313" key="6">
    <source>
        <dbReference type="Proteomes" id="UP000659172"/>
    </source>
</evidence>
<comment type="caution">
    <text evidence="4">Lacks conserved residue(s) required for the propagation of feature annotation.</text>
</comment>
<comment type="subcellular location">
    <subcellularLocation>
        <location evidence="4">Cytoplasm</location>
    </subcellularLocation>
</comment>
<dbReference type="HAMAP" id="MF_00528">
    <property type="entry name" value="Maf"/>
    <property type="match status" value="1"/>
</dbReference>
<dbReference type="NCBIfam" id="NF002690">
    <property type="entry name" value="PRK02478.1"/>
    <property type="match status" value="1"/>
</dbReference>
<gene>
    <name evidence="5" type="ORF">HV823_02165</name>
</gene>
<dbReference type="EMBL" id="JABXYK010000001">
    <property type="protein sequence ID" value="NVP54051.1"/>
    <property type="molecule type" value="Genomic_DNA"/>
</dbReference>
<feature type="site" description="Important for substrate specificity" evidence="4">
    <location>
        <position position="81"/>
    </location>
</feature>
<dbReference type="EC" id="3.6.1.-" evidence="4"/>
<keyword evidence="2 4" id="KW-0378">Hydrolase</keyword>
<comment type="caution">
    <text evidence="5">The sequence shown here is derived from an EMBL/GenBank/DDBJ whole genome shotgun (WGS) entry which is preliminary data.</text>
</comment>
<keyword evidence="6" id="KW-1185">Reference proteome</keyword>
<keyword evidence="4" id="KW-0963">Cytoplasm</keyword>
<dbReference type="PIRSF" id="PIRSF006305">
    <property type="entry name" value="Maf"/>
    <property type="match status" value="1"/>
</dbReference>
<dbReference type="Gene3D" id="3.90.950.10">
    <property type="match status" value="1"/>
</dbReference>
<dbReference type="RefSeq" id="WP_176948095.1">
    <property type="nucleotide sequence ID" value="NZ_JABXYK010000001.1"/>
</dbReference>
<name>A0ABX2Q8L5_9HYPH</name>
<comment type="catalytic activity">
    <reaction evidence="4">
        <text>N(7)-methyl-GTP + H2O = N(7)-methyl-GMP + diphosphate + H(+)</text>
        <dbReference type="Rhea" id="RHEA:58744"/>
        <dbReference type="ChEBI" id="CHEBI:15377"/>
        <dbReference type="ChEBI" id="CHEBI:15378"/>
        <dbReference type="ChEBI" id="CHEBI:33019"/>
        <dbReference type="ChEBI" id="CHEBI:58285"/>
        <dbReference type="ChEBI" id="CHEBI:87133"/>
    </reaction>
</comment>
<sequence>MTVPQKHRLILASQSPFRKMLMENAGLTFDAFSPEIDERAIESELERQAPSPADVALHLAEAKATAVSVRHPGRLVIGSDQTLSLADRVFHKPEGILGAREHLLALSGRTHALNSGVVIAVGGEVAWRHVSTASLTMRPLSADFIDRHLARVGERVLGSVGAYQLEGEGIQLFERIEGDYFTIIGLPMLPLLAQLRSMGAIDA</sequence>
<dbReference type="CDD" id="cd00555">
    <property type="entry name" value="Maf"/>
    <property type="match status" value="1"/>
</dbReference>
<comment type="cofactor">
    <cofactor evidence="1 4">
        <name>a divalent metal cation</name>
        <dbReference type="ChEBI" id="CHEBI:60240"/>
    </cofactor>
</comment>
<feature type="site" description="Important for substrate specificity" evidence="4">
    <location>
        <position position="17"/>
    </location>
</feature>
<evidence type="ECO:0000256" key="4">
    <source>
        <dbReference type="HAMAP-Rule" id="MF_00528"/>
    </source>
</evidence>